<dbReference type="Pfam" id="PF00126">
    <property type="entry name" value="HTH_1"/>
    <property type="match status" value="1"/>
</dbReference>
<feature type="domain" description="HTH lysR-type" evidence="5">
    <location>
        <begin position="1"/>
        <end position="54"/>
    </location>
</feature>
<dbReference type="InterPro" id="IPR005119">
    <property type="entry name" value="LysR_subst-bd"/>
</dbReference>
<dbReference type="AlphaFoldDB" id="A0A348WCB2"/>
<dbReference type="EMBL" id="DMVW01000097">
    <property type="protein sequence ID" value="HAR52174.1"/>
    <property type="molecule type" value="Genomic_DNA"/>
</dbReference>
<dbReference type="GO" id="GO:0003677">
    <property type="term" value="F:DNA binding"/>
    <property type="evidence" value="ECO:0007669"/>
    <property type="project" value="UniProtKB-KW"/>
</dbReference>
<dbReference type="FunFam" id="1.10.10.10:FF:000001">
    <property type="entry name" value="LysR family transcriptional regulator"/>
    <property type="match status" value="1"/>
</dbReference>
<evidence type="ECO:0000256" key="4">
    <source>
        <dbReference type="ARBA" id="ARBA00023163"/>
    </source>
</evidence>
<dbReference type="SUPFAM" id="SSF53850">
    <property type="entry name" value="Periplasmic binding protein-like II"/>
    <property type="match status" value="1"/>
</dbReference>
<evidence type="ECO:0000256" key="2">
    <source>
        <dbReference type="ARBA" id="ARBA00023015"/>
    </source>
</evidence>
<dbReference type="PROSITE" id="PS50931">
    <property type="entry name" value="HTH_LYSR"/>
    <property type="match status" value="1"/>
</dbReference>
<evidence type="ECO:0000256" key="3">
    <source>
        <dbReference type="ARBA" id="ARBA00023125"/>
    </source>
</evidence>
<dbReference type="Pfam" id="PF03466">
    <property type="entry name" value="LysR_substrate"/>
    <property type="match status" value="1"/>
</dbReference>
<dbReference type="InterPro" id="IPR000847">
    <property type="entry name" value="LysR_HTH_N"/>
</dbReference>
<dbReference type="GO" id="GO:0003700">
    <property type="term" value="F:DNA-binding transcription factor activity"/>
    <property type="evidence" value="ECO:0007669"/>
    <property type="project" value="InterPro"/>
</dbReference>
<evidence type="ECO:0000256" key="1">
    <source>
        <dbReference type="ARBA" id="ARBA00009437"/>
    </source>
</evidence>
<accession>A0A348WCB2</accession>
<dbReference type="InterPro" id="IPR036390">
    <property type="entry name" value="WH_DNA-bd_sf"/>
</dbReference>
<keyword evidence="3" id="KW-0238">DNA-binding</keyword>
<reference evidence="6 7" key="1">
    <citation type="journal article" date="2018" name="Nat. Biotechnol.">
        <title>A standardized bacterial taxonomy based on genome phylogeny substantially revises the tree of life.</title>
        <authorList>
            <person name="Parks D.H."/>
            <person name="Chuvochina M."/>
            <person name="Waite D.W."/>
            <person name="Rinke C."/>
            <person name="Skarshewski A."/>
            <person name="Chaumeil P.A."/>
            <person name="Hugenholtz P."/>
        </authorList>
    </citation>
    <scope>NUCLEOTIDE SEQUENCE [LARGE SCALE GENOMIC DNA]</scope>
    <source>
        <strain evidence="6">UBA9169</strain>
    </source>
</reference>
<keyword evidence="4" id="KW-0804">Transcription</keyword>
<dbReference type="GO" id="GO:0005829">
    <property type="term" value="C:cytosol"/>
    <property type="evidence" value="ECO:0007669"/>
    <property type="project" value="TreeGrafter"/>
</dbReference>
<dbReference type="SUPFAM" id="SSF46785">
    <property type="entry name" value="Winged helix' DNA-binding domain"/>
    <property type="match status" value="1"/>
</dbReference>
<comment type="similarity">
    <text evidence="1">Belongs to the LysR transcriptional regulatory family.</text>
</comment>
<comment type="caution">
    <text evidence="6">The sequence shown here is derived from an EMBL/GenBank/DDBJ whole genome shotgun (WGS) entry which is preliminary data.</text>
</comment>
<evidence type="ECO:0000313" key="6">
    <source>
        <dbReference type="EMBL" id="HAR52174.1"/>
    </source>
</evidence>
<evidence type="ECO:0000313" key="7">
    <source>
        <dbReference type="Proteomes" id="UP000264719"/>
    </source>
</evidence>
<evidence type="ECO:0000259" key="5">
    <source>
        <dbReference type="PROSITE" id="PS50931"/>
    </source>
</evidence>
<dbReference type="PRINTS" id="PR00039">
    <property type="entry name" value="HTHLYSR"/>
</dbReference>
<dbReference type="Gene3D" id="1.10.10.10">
    <property type="entry name" value="Winged helix-like DNA-binding domain superfamily/Winged helix DNA-binding domain"/>
    <property type="match status" value="1"/>
</dbReference>
<gene>
    <name evidence="6" type="ORF">DCS45_09910</name>
</gene>
<proteinExistence type="inferred from homology"/>
<dbReference type="RefSeq" id="WP_216016274.1">
    <property type="nucleotide sequence ID" value="NZ_CAXAXR010000017.1"/>
</dbReference>
<keyword evidence="2" id="KW-0805">Transcription regulation</keyword>
<organism evidence="6 7">
    <name type="scientific">Roseovarius nubinhibens</name>
    <dbReference type="NCBI Taxonomy" id="314263"/>
    <lineage>
        <taxon>Bacteria</taxon>
        <taxon>Pseudomonadati</taxon>
        <taxon>Pseudomonadota</taxon>
        <taxon>Alphaproteobacteria</taxon>
        <taxon>Rhodobacterales</taxon>
        <taxon>Roseobacteraceae</taxon>
        <taxon>Roseovarius</taxon>
    </lineage>
</organism>
<sequence>MLRTLIAVAEHDTFSAAADAVFISHAAVSQQMKALEAELGLQLFDRNRRPPELTPTGRAFVAKAREVVAAYDNLVPSVTEDGGLTGDLLLGTVPTALAGLIPLTVSNLKLRWTSLHIAVEPALTRQLMSATQRGTIDASVVTRPVVLPPGMEFAAIAEEKMVLLAAPGTLSDDPMHLLRTEPFIRFSRDAVVGQIIEHWLQSQGISVKETMELEGLEAISSMVLANLGVSIAPRRCVSSPVVLPVKRLSLGPDGPTRTLGLCWRADSPKKRVIEEVLSALREAVETGSFDPLRNVEKDKT</sequence>
<dbReference type="PANTHER" id="PTHR30419">
    <property type="entry name" value="HTH-TYPE TRANSCRIPTIONAL REGULATOR YBHD"/>
    <property type="match status" value="1"/>
</dbReference>
<name>A0A348WCB2_9RHOB</name>
<protein>
    <submittedName>
        <fullName evidence="6">LysR family transcriptional regulator</fullName>
    </submittedName>
</protein>
<dbReference type="InterPro" id="IPR050950">
    <property type="entry name" value="HTH-type_LysR_regulators"/>
</dbReference>
<dbReference type="InterPro" id="IPR036388">
    <property type="entry name" value="WH-like_DNA-bd_sf"/>
</dbReference>
<dbReference type="Gene3D" id="3.40.190.10">
    <property type="entry name" value="Periplasmic binding protein-like II"/>
    <property type="match status" value="2"/>
</dbReference>
<dbReference type="Proteomes" id="UP000264719">
    <property type="component" value="Unassembled WGS sequence"/>
</dbReference>